<keyword evidence="2" id="KW-1185">Reference proteome</keyword>
<reference evidence="3" key="1">
    <citation type="submission" date="2025-08" db="UniProtKB">
        <authorList>
            <consortium name="RefSeq"/>
        </authorList>
    </citation>
    <scope>IDENTIFICATION</scope>
    <source>
        <tissue evidence="3">Blood</tissue>
    </source>
</reference>
<feature type="compositionally biased region" description="Low complexity" evidence="1">
    <location>
        <begin position="155"/>
        <end position="168"/>
    </location>
</feature>
<organism evidence="2 3">
    <name type="scientific">Equus przewalskii</name>
    <name type="common">Przewalski's horse</name>
    <name type="synonym">Equus caballus przewalskii</name>
    <dbReference type="NCBI Taxonomy" id="9798"/>
    <lineage>
        <taxon>Eukaryota</taxon>
        <taxon>Metazoa</taxon>
        <taxon>Chordata</taxon>
        <taxon>Craniata</taxon>
        <taxon>Vertebrata</taxon>
        <taxon>Euteleostomi</taxon>
        <taxon>Mammalia</taxon>
        <taxon>Eutheria</taxon>
        <taxon>Laurasiatheria</taxon>
        <taxon>Perissodactyla</taxon>
        <taxon>Equidae</taxon>
        <taxon>Equus</taxon>
    </lineage>
</organism>
<dbReference type="GeneID" id="139078851"/>
<accession>A0ABM4M311</accession>
<evidence type="ECO:0000313" key="2">
    <source>
        <dbReference type="Proteomes" id="UP001652662"/>
    </source>
</evidence>
<evidence type="ECO:0000313" key="3">
    <source>
        <dbReference type="RefSeq" id="XP_070447080.1"/>
    </source>
</evidence>
<dbReference type="RefSeq" id="XP_070447080.1">
    <property type="nucleotide sequence ID" value="XM_070590979.1"/>
</dbReference>
<dbReference type="Proteomes" id="UP001652662">
    <property type="component" value="Chromosome 23"/>
</dbReference>
<evidence type="ECO:0000256" key="1">
    <source>
        <dbReference type="SAM" id="MobiDB-lite"/>
    </source>
</evidence>
<gene>
    <name evidence="3" type="primary">LOC139078851</name>
</gene>
<protein>
    <submittedName>
        <fullName evidence="3">Uncharacterized protein</fullName>
    </submittedName>
</protein>
<proteinExistence type="predicted"/>
<sequence length="304" mass="32864">MVSSHCWDCCTARGALPSQVVSGPSCHSQRPGQLEGFCSASRYHFLLPHQPERGVKGWWRRGHTRGITACLEQQPQSEEWIRSRHRNDSNLTPSIARRQASFLIVSALSRERWDGAGRAGACSSRCVRWVAQAPHLREPGAAGGGPDLEGPICSPGPGRPSLDLGGLLRPDPGSGSFPLLSKNFSPGGIASHGAGSKATGLTTDWKVLNLLEFSVLQKQWFSIMCLRQTACSEAAMGCLGPPPQDHTEGLEQESPGCSRHLDTDSSRFILSHLRASLRSRKAGAVILSFFIEDARILCPLPSLL</sequence>
<feature type="region of interest" description="Disordered" evidence="1">
    <location>
        <begin position="138"/>
        <end position="168"/>
    </location>
</feature>
<name>A0ABM4M311_EQUPR</name>